<feature type="signal peptide" evidence="4">
    <location>
        <begin position="1"/>
        <end position="26"/>
    </location>
</feature>
<dbReference type="Gene3D" id="1.10.287.470">
    <property type="entry name" value="Helix hairpin bin"/>
    <property type="match status" value="1"/>
</dbReference>
<name>A0ABX7X7P7_9GAMM</name>
<proteinExistence type="predicted"/>
<feature type="chain" id="PRO_5045502122" evidence="4">
    <location>
        <begin position="27"/>
        <end position="574"/>
    </location>
</feature>
<evidence type="ECO:0000313" key="6">
    <source>
        <dbReference type="Proteomes" id="UP000672027"/>
    </source>
</evidence>
<evidence type="ECO:0000256" key="3">
    <source>
        <dbReference type="SAM" id="MobiDB-lite"/>
    </source>
</evidence>
<accession>A0ABX7X7P7</accession>
<dbReference type="PANTHER" id="PTHR30097">
    <property type="entry name" value="CATION EFFLUX SYSTEM PROTEIN CUSB"/>
    <property type="match status" value="1"/>
</dbReference>
<dbReference type="Gene3D" id="2.40.50.100">
    <property type="match status" value="1"/>
</dbReference>
<protein>
    <submittedName>
        <fullName evidence="5">HlyD family efflux transporter periplasmic adaptor subunit</fullName>
    </submittedName>
</protein>
<keyword evidence="2" id="KW-0175">Coiled coil</keyword>
<reference evidence="5 6" key="1">
    <citation type="submission" date="2021-04" db="EMBL/GenBank/DDBJ databases">
        <title>Genomics, taxonomy and metabolism of representatives of sulfur bacteria of the genus Thiothrix: Thiothrix fructosivorans QT, Thiothrix unzii A1T and three new species, Thiothrix subterranea sp. nov., Thiothrix litoralis sp. nov. and 'Candidatus Thiothrix anitrata' sp. nov.</title>
        <authorList>
            <person name="Ravin N.V."/>
            <person name="Smolyakov D."/>
            <person name="Rudenko T.S."/>
            <person name="Mardanov A.V."/>
            <person name="Beletsky A.V."/>
            <person name="Markov N.D."/>
            <person name="Fomenkov A.I."/>
            <person name="Roberts R.J."/>
            <person name="Karnachuk O.V."/>
            <person name="Novikov A."/>
            <person name="Grabovich M.Y."/>
        </authorList>
    </citation>
    <scope>NUCLEOTIDE SEQUENCE [LARGE SCALE GENOMIC DNA]</scope>
    <source>
        <strain evidence="5 6">A52</strain>
    </source>
</reference>
<dbReference type="RefSeq" id="WP_210227788.1">
    <property type="nucleotide sequence ID" value="NZ_CP072800.1"/>
</dbReference>
<dbReference type="InterPro" id="IPR051909">
    <property type="entry name" value="MFP_Cation_Efflux"/>
</dbReference>
<dbReference type="Proteomes" id="UP000672027">
    <property type="component" value="Chromosome"/>
</dbReference>
<gene>
    <name evidence="5" type="ORF">J8380_01855</name>
</gene>
<keyword evidence="4" id="KW-0732">Signal</keyword>
<dbReference type="SUPFAM" id="SSF111369">
    <property type="entry name" value="HlyD-like secretion proteins"/>
    <property type="match status" value="1"/>
</dbReference>
<evidence type="ECO:0000256" key="2">
    <source>
        <dbReference type="SAM" id="Coils"/>
    </source>
</evidence>
<sequence>MEKQIVALLSGCLLMGMASLPLPALAHGGEDHSHDEEPPTPIVAPANSGIRWELNSPDVELLGIVSAGQLTLHVDKFATNEPIPNAKVELESKGKKLILQTDVNGIAQTDADWLNTPGHYEITATILAKGMNDLLIGTVKITADANSDTVESDSSAWWKFWGNLLQDTLLPRPVFAHGGEDHSHNDEATAAVDLPTAQDKPTRLTDGSLFIPKAAQHVLSIRTAIGKPQSVAHSITLNGVVVSDPNASAIIQPTLGGRVLAPPQGFPTVGSRVEKGQTLAILEPAASNTDKGDQQDKIAEVRSELALAEKNAARLSSIAGVIPQMEVDAARNTADTLKARLNALQGSLAQQPQPLLAPLSGIISNVNVTLGQQANAGDTLFNIIDPARLHVEALAYDASVAGQITGATATLNGQTLTLAFIGSSQQLRNQALPLRFKVETVTQPRTSPPSPLSLTGEGEQERAFSSSSSPSPVKERGAGGEVLLRQPTLSVGQPLKLAVHTRTTIQGTPVPASSLVNNNQQQPTVWVKTAAERFTAHVVNAQTLDADTLVITEGLPNSSIRVVINGAALLSQVR</sequence>
<keyword evidence="1" id="KW-0813">Transport</keyword>
<evidence type="ECO:0000256" key="4">
    <source>
        <dbReference type="SAM" id="SignalP"/>
    </source>
</evidence>
<organism evidence="5 6">
    <name type="scientific">Candidatus Thiothrix anitrata</name>
    <dbReference type="NCBI Taxonomy" id="2823902"/>
    <lineage>
        <taxon>Bacteria</taxon>
        <taxon>Pseudomonadati</taxon>
        <taxon>Pseudomonadota</taxon>
        <taxon>Gammaproteobacteria</taxon>
        <taxon>Thiotrichales</taxon>
        <taxon>Thiotrichaceae</taxon>
        <taxon>Thiothrix</taxon>
    </lineage>
</organism>
<feature type="region of interest" description="Disordered" evidence="3">
    <location>
        <begin position="439"/>
        <end position="478"/>
    </location>
</feature>
<dbReference type="Gene3D" id="2.40.30.170">
    <property type="match status" value="1"/>
</dbReference>
<feature type="coiled-coil region" evidence="2">
    <location>
        <begin position="291"/>
        <end position="347"/>
    </location>
</feature>
<dbReference type="EMBL" id="CP072800">
    <property type="protein sequence ID" value="QTR50354.1"/>
    <property type="molecule type" value="Genomic_DNA"/>
</dbReference>
<evidence type="ECO:0000256" key="1">
    <source>
        <dbReference type="ARBA" id="ARBA00022448"/>
    </source>
</evidence>
<evidence type="ECO:0000313" key="5">
    <source>
        <dbReference type="EMBL" id="QTR50354.1"/>
    </source>
</evidence>
<dbReference type="PANTHER" id="PTHR30097:SF4">
    <property type="entry name" value="SLR6042 PROTEIN"/>
    <property type="match status" value="1"/>
</dbReference>
<keyword evidence="6" id="KW-1185">Reference proteome</keyword>